<name>C8NBF9_CARH6</name>
<evidence type="ECO:0000313" key="2">
    <source>
        <dbReference type="Proteomes" id="UP000004870"/>
    </source>
</evidence>
<dbReference type="HOGENOM" id="CLU_3306666_0_0_6"/>
<dbReference type="AlphaFoldDB" id="C8NBF9"/>
<sequence>MNFLFYAVDVCIDAVRQGAPYVSLGMVGQAPPYFATVFC</sequence>
<organism evidence="1 2">
    <name type="scientific">Cardiobacterium hominis (strain ATCC 15826 / DSM 8339 / NCTC 10426 / 6573)</name>
    <dbReference type="NCBI Taxonomy" id="638300"/>
    <lineage>
        <taxon>Bacteria</taxon>
        <taxon>Pseudomonadati</taxon>
        <taxon>Pseudomonadota</taxon>
        <taxon>Gammaproteobacteria</taxon>
        <taxon>Cardiobacteriales</taxon>
        <taxon>Cardiobacteriaceae</taxon>
        <taxon>Cardiobacterium</taxon>
    </lineage>
</organism>
<keyword evidence="2" id="KW-1185">Reference proteome</keyword>
<protein>
    <submittedName>
        <fullName evidence="1">Uncharacterized protein</fullName>
    </submittedName>
</protein>
<accession>C8NBF9</accession>
<dbReference type="Proteomes" id="UP000004870">
    <property type="component" value="Unassembled WGS sequence"/>
</dbReference>
<reference evidence="1 2" key="1">
    <citation type="submission" date="2009-08" db="EMBL/GenBank/DDBJ databases">
        <authorList>
            <person name="Qin X."/>
            <person name="Bachman B."/>
            <person name="Battles P."/>
            <person name="Bell A."/>
            <person name="Bess C."/>
            <person name="Bickham C."/>
            <person name="Chaboub L."/>
            <person name="Chen D."/>
            <person name="Coyle M."/>
            <person name="Deiros D.R."/>
            <person name="Dinh H."/>
            <person name="Forbes L."/>
            <person name="Fowler G."/>
            <person name="Francisco L."/>
            <person name="Fu Q."/>
            <person name="Gubbala S."/>
            <person name="Hale W."/>
            <person name="Han Y."/>
            <person name="Hemphill L."/>
            <person name="Highlander S.K."/>
            <person name="Hirani K."/>
            <person name="Hogues M."/>
            <person name="Jackson L."/>
            <person name="Jakkamsetti A."/>
            <person name="Javaid M."/>
            <person name="Jiang H."/>
            <person name="Korchina V."/>
            <person name="Kovar C."/>
            <person name="Lara F."/>
            <person name="Lee S."/>
            <person name="Mata R."/>
            <person name="Mathew T."/>
            <person name="Moen C."/>
            <person name="Morales K."/>
            <person name="Munidasa M."/>
            <person name="Nazareth L."/>
            <person name="Ngo R."/>
            <person name="Nguyen L."/>
            <person name="Okwuonu G."/>
            <person name="Ongeri F."/>
            <person name="Patil S."/>
            <person name="Petrosino J."/>
            <person name="Pham C."/>
            <person name="Pham P."/>
            <person name="Pu L.-L."/>
            <person name="Puazo M."/>
            <person name="Raj R."/>
            <person name="Reid J."/>
            <person name="Rouhana J."/>
            <person name="Saada N."/>
            <person name="Shang Y."/>
            <person name="Simmons D."/>
            <person name="Thornton R."/>
            <person name="Warren J."/>
            <person name="Weissenberger G."/>
            <person name="Zhang J."/>
            <person name="Zhang L."/>
            <person name="Zhou C."/>
            <person name="Zhu D."/>
            <person name="Muzny D."/>
            <person name="Worley K."/>
            <person name="Gibbs R."/>
        </authorList>
    </citation>
    <scope>NUCLEOTIDE SEQUENCE [LARGE SCALE GENOMIC DNA]</scope>
    <source>
        <strain evidence="2">ATCC 15826 / DSM 8339 / NCTC 10426 / 6573</strain>
    </source>
</reference>
<comment type="caution">
    <text evidence="1">The sequence shown here is derived from an EMBL/GenBank/DDBJ whole genome shotgun (WGS) entry which is preliminary data.</text>
</comment>
<gene>
    <name evidence="1" type="ORF">HMPREF0198_1837</name>
</gene>
<evidence type="ECO:0000313" key="1">
    <source>
        <dbReference type="EMBL" id="EEV88127.1"/>
    </source>
</evidence>
<proteinExistence type="predicted"/>
<dbReference type="EMBL" id="ACKY01000102">
    <property type="protein sequence ID" value="EEV88127.1"/>
    <property type="molecule type" value="Genomic_DNA"/>
</dbReference>